<organism evidence="4 5">
    <name type="scientific">Tupaiid herpesvirus 1 (strain 1)</name>
    <name type="common">TuHV-1</name>
    <name type="synonym">Herpesvirus tupaia (strain 1)</name>
    <dbReference type="NCBI Taxonomy" id="10397"/>
    <lineage>
        <taxon>Viruses</taxon>
        <taxon>Duplodnaviria</taxon>
        <taxon>Heunggongvirae</taxon>
        <taxon>Peploviricota</taxon>
        <taxon>Herviviricetes</taxon>
        <taxon>Herpesvirales</taxon>
        <taxon>Orthoherpesviridae</taxon>
        <taxon>Betaherpesvirinae</taxon>
        <taxon>Quwivirus</taxon>
        <taxon>Quwivirus tupaiidbeta1</taxon>
    </lineage>
</organism>
<accession>Q91TP2</accession>
<proteinExistence type="predicted"/>
<dbReference type="InterPro" id="IPR007611">
    <property type="entry name" value="Herpes_U30"/>
</dbReference>
<dbReference type="RefSeq" id="NP_116400.1">
    <property type="nucleotide sequence ID" value="NC_002794.1"/>
</dbReference>
<reference evidence="4 5" key="1">
    <citation type="journal article" date="2001" name="J. Virol.">
        <title>Analysis and characterization of the complete genome of tupaia (tree shrew) herpesvirus.</title>
        <authorList>
            <person name="Bahr U."/>
            <person name="Darai G."/>
        </authorList>
    </citation>
    <scope>NUCLEOTIDE SEQUENCE [LARGE SCALE GENOMIC DNA]</scope>
    <source>
        <strain evidence="4">2</strain>
    </source>
</reference>
<sequence length="1055" mass="117780">MTTSPRVLEFDRLVEELRLRSSNHQSTLDLLARLEIGAVRMSPASAAKIRQFLQYLPRTGHHFTFIHRYTAYYLLSHATLKSADRSRLEAGRDLVRELRKHAERPVPKPPLWPPAQQPETPGTPEVEVTLTDEAVLTTAETFLEALERLRRTFGEVKALRDTWPATAADEGSAAGSAPPTTPRTQPTKTSKKSKSTPPPPPPSDLRDNGVIGLRRQVLAQLDHANEEVRMLLNCRSVAEILHELCQLALAWFHNTLQYEHYAAAEDTLLDRLLHMIFFYTHFKGCNGHLPEAFADLLRDHPNACQAFCVPDLDAHQQPGAEYVRDASYKIFSGRLSGSDDARFVFPLVSPRPDVLRHLTVTRLFLHPGLVYRLLNPTATDLREHRADLQLALDFCERVSDTLFISSSSGSKPKRATLRSLTERVAELVTLGLSAPSSAQYAQLAIMRSWALPPAAAAGVAPTDELAAELAQQLILIIYNSYMFYTCLESFNPTFLFQNKKRLLLEQQRAVLVGPHEHLRLIWQNVLLNLNRFFHVWFSEEEFRVQCYGLSAAERQYLYRDLNNKWGDLLFSPPVATTTTSDAPGAVPDAGAAAPADLQPADILQSCVAVREATAAATEGRRVAAYDTLSPMTVHPDFPEIFADAVALPEFQAVLQMSSAVFRETGHARLLELIYACQVLLPRQPLLYHQLVALYNLLYFVRDLDLGTFKTIHQLAVSTYTILSSLARQPPSRSVPLLCDLTKQSLLLNVRRTMNPVLDDLLRHHARTIQAYVEQTRSCHAVAACEAYVQYAPPRVALFVRGRAVGALSLGEFLDACQAFVDSTGGLHDRLELLHGNLEQMRRRTQHLIEDLHAIHEYADDRGVFRDIRNASRQLLQRVATVEARFAATVQAARRSNEIVLSSLRRILATFQSLDTPQLSAQGVAECLAEAKKFVHASVALTRPEPPGPDADLREIRQTLKRLFLRGEGATTEQTAPFKHMSAEVDTPLPPYPRLTDGPYLVLSDPGWRGWYLGETPRTANDLLGPFLRPPTPPPGTPTTPEPTPDRPPETAPAPP</sequence>
<keyword evidence="5" id="KW-1185">Reference proteome</keyword>
<evidence type="ECO:0000256" key="2">
    <source>
        <dbReference type="ARBA" id="ARBA00022844"/>
    </source>
</evidence>
<dbReference type="KEGG" id="vg:921212"/>
<dbReference type="OrthoDB" id="435at10239"/>
<dbReference type="GO" id="GO:0044423">
    <property type="term" value="C:virion component"/>
    <property type="evidence" value="ECO:0007669"/>
    <property type="project" value="UniProtKB-KW"/>
</dbReference>
<evidence type="ECO:0000256" key="3">
    <source>
        <dbReference type="SAM" id="MobiDB-lite"/>
    </source>
</evidence>
<dbReference type="GO" id="GO:0019068">
    <property type="term" value="P:virion assembly"/>
    <property type="evidence" value="ECO:0007669"/>
    <property type="project" value="InterPro"/>
</dbReference>
<feature type="region of interest" description="Disordered" evidence="3">
    <location>
        <begin position="1018"/>
        <end position="1055"/>
    </location>
</feature>
<feature type="compositionally biased region" description="Pro residues" evidence="3">
    <location>
        <begin position="107"/>
        <end position="116"/>
    </location>
</feature>
<feature type="region of interest" description="Disordered" evidence="3">
    <location>
        <begin position="101"/>
        <end position="124"/>
    </location>
</feature>
<evidence type="ECO:0000313" key="5">
    <source>
        <dbReference type="Proteomes" id="UP000137095"/>
    </source>
</evidence>
<evidence type="ECO:0000313" key="4">
    <source>
        <dbReference type="EMBL" id="AAK57095.1"/>
    </source>
</evidence>
<feature type="compositionally biased region" description="Pro residues" evidence="3">
    <location>
        <begin position="1027"/>
        <end position="1042"/>
    </location>
</feature>
<keyword evidence="2" id="KW-0946">Virion</keyword>
<feature type="region of interest" description="Disordered" evidence="3">
    <location>
        <begin position="164"/>
        <end position="209"/>
    </location>
</feature>
<evidence type="ECO:0000256" key="1">
    <source>
        <dbReference type="ARBA" id="ARBA00022580"/>
    </source>
</evidence>
<dbReference type="Pfam" id="PF04523">
    <property type="entry name" value="Herpes_U30"/>
    <property type="match status" value="1"/>
</dbReference>
<name>Q91TP2_TUHV1</name>
<dbReference type="EMBL" id="AF281817">
    <property type="protein sequence ID" value="AAK57095.1"/>
    <property type="molecule type" value="Genomic_DNA"/>
</dbReference>
<dbReference type="Proteomes" id="UP000137095">
    <property type="component" value="Segment"/>
</dbReference>
<protein>
    <submittedName>
        <fullName evidence="4">T47</fullName>
    </submittedName>
</protein>
<keyword evidence="1" id="KW-0920">Virion tegument</keyword>
<dbReference type="GeneID" id="921212"/>
<organismHost>
    <name type="scientific">Tupaia belangeri</name>
    <name type="common">Common tree shrew</name>
    <name type="synonym">Tupaia glis belangeri</name>
    <dbReference type="NCBI Taxonomy" id="37347"/>
</organismHost>